<evidence type="ECO:0000259" key="1">
    <source>
        <dbReference type="PROSITE" id="PS50206"/>
    </source>
</evidence>
<dbReference type="Pfam" id="PF00581">
    <property type="entry name" value="Rhodanese"/>
    <property type="match status" value="1"/>
</dbReference>
<dbReference type="InterPro" id="IPR001763">
    <property type="entry name" value="Rhodanese-like_dom"/>
</dbReference>
<name>A0A1G2JBI5_9BACT</name>
<gene>
    <name evidence="2" type="ORF">A2401_00480</name>
</gene>
<organism evidence="2 3">
    <name type="scientific">Candidatus Staskawiczbacteria bacterium RIFOXYC1_FULL_38_18</name>
    <dbReference type="NCBI Taxonomy" id="1802229"/>
    <lineage>
        <taxon>Bacteria</taxon>
        <taxon>Candidatus Staskawicziibacteriota</taxon>
    </lineage>
</organism>
<dbReference type="Gene3D" id="3.40.250.10">
    <property type="entry name" value="Rhodanese-like domain"/>
    <property type="match status" value="1"/>
</dbReference>
<dbReference type="SMART" id="SM00450">
    <property type="entry name" value="RHOD"/>
    <property type="match status" value="1"/>
</dbReference>
<dbReference type="EMBL" id="MHPP01000017">
    <property type="protein sequence ID" value="OGZ84412.1"/>
    <property type="molecule type" value="Genomic_DNA"/>
</dbReference>
<accession>A0A1G2JBI5</accession>
<dbReference type="PANTHER" id="PTHR43031:SF1">
    <property type="entry name" value="PYRIDINE NUCLEOTIDE-DISULPHIDE OXIDOREDUCTASE"/>
    <property type="match status" value="1"/>
</dbReference>
<dbReference type="InterPro" id="IPR050229">
    <property type="entry name" value="GlpE_sulfurtransferase"/>
</dbReference>
<comment type="caution">
    <text evidence="2">The sequence shown here is derived from an EMBL/GenBank/DDBJ whole genome shotgun (WGS) entry which is preliminary data.</text>
</comment>
<reference evidence="2 3" key="1">
    <citation type="journal article" date="2016" name="Nat. Commun.">
        <title>Thousands of microbial genomes shed light on interconnected biogeochemical processes in an aquifer system.</title>
        <authorList>
            <person name="Anantharaman K."/>
            <person name="Brown C.T."/>
            <person name="Hug L.A."/>
            <person name="Sharon I."/>
            <person name="Castelle C.J."/>
            <person name="Probst A.J."/>
            <person name="Thomas B.C."/>
            <person name="Singh A."/>
            <person name="Wilkins M.J."/>
            <person name="Karaoz U."/>
            <person name="Brodie E.L."/>
            <person name="Williams K.H."/>
            <person name="Hubbard S.S."/>
            <person name="Banfield J.F."/>
        </authorList>
    </citation>
    <scope>NUCLEOTIDE SEQUENCE [LARGE SCALE GENOMIC DNA]</scope>
</reference>
<sequence length="98" mass="10490">MEEDLKNIIAHGAIVIDVRTPEEYKDGHIEGSLNIPLDEIGKAMSWLIKDVPVVLVCASGSRSAVAEKILKANGFEKVYNGGSWDGLGNIKVGACPVK</sequence>
<dbReference type="Proteomes" id="UP000177751">
    <property type="component" value="Unassembled WGS sequence"/>
</dbReference>
<protein>
    <recommendedName>
        <fullName evidence="1">Rhodanese domain-containing protein</fullName>
    </recommendedName>
</protein>
<dbReference type="STRING" id="1802229.A2401_00480"/>
<dbReference type="PROSITE" id="PS50206">
    <property type="entry name" value="RHODANESE_3"/>
    <property type="match status" value="1"/>
</dbReference>
<dbReference type="CDD" id="cd00158">
    <property type="entry name" value="RHOD"/>
    <property type="match status" value="1"/>
</dbReference>
<feature type="domain" description="Rhodanese" evidence="1">
    <location>
        <begin position="9"/>
        <end position="96"/>
    </location>
</feature>
<evidence type="ECO:0000313" key="3">
    <source>
        <dbReference type="Proteomes" id="UP000177751"/>
    </source>
</evidence>
<dbReference type="PANTHER" id="PTHR43031">
    <property type="entry name" value="FAD-DEPENDENT OXIDOREDUCTASE"/>
    <property type="match status" value="1"/>
</dbReference>
<dbReference type="InterPro" id="IPR036873">
    <property type="entry name" value="Rhodanese-like_dom_sf"/>
</dbReference>
<proteinExistence type="predicted"/>
<dbReference type="SUPFAM" id="SSF52821">
    <property type="entry name" value="Rhodanese/Cell cycle control phosphatase"/>
    <property type="match status" value="1"/>
</dbReference>
<evidence type="ECO:0000313" key="2">
    <source>
        <dbReference type="EMBL" id="OGZ84412.1"/>
    </source>
</evidence>
<dbReference type="AlphaFoldDB" id="A0A1G2JBI5"/>